<accession>A0ABU1MR92</accession>
<feature type="compositionally biased region" description="Low complexity" evidence="1">
    <location>
        <begin position="171"/>
        <end position="192"/>
    </location>
</feature>
<dbReference type="EMBL" id="JAVDRD010000011">
    <property type="protein sequence ID" value="MDR6512683.1"/>
    <property type="molecule type" value="Genomic_DNA"/>
</dbReference>
<feature type="region of interest" description="Disordered" evidence="1">
    <location>
        <begin position="26"/>
        <end position="54"/>
    </location>
</feature>
<protein>
    <recommendedName>
        <fullName evidence="5">DUF2155 domain-containing protein</fullName>
    </recommendedName>
</protein>
<dbReference type="InterPro" id="IPR019225">
    <property type="entry name" value="DUF2155"/>
</dbReference>
<dbReference type="PROSITE" id="PS51257">
    <property type="entry name" value="PROKAR_LIPOPROTEIN"/>
    <property type="match status" value="1"/>
</dbReference>
<feature type="signal peptide" evidence="2">
    <location>
        <begin position="1"/>
        <end position="21"/>
    </location>
</feature>
<evidence type="ECO:0000256" key="1">
    <source>
        <dbReference type="SAM" id="MobiDB-lite"/>
    </source>
</evidence>
<comment type="caution">
    <text evidence="3">The sequence shown here is derived from an EMBL/GenBank/DDBJ whole genome shotgun (WGS) entry which is preliminary data.</text>
</comment>
<reference evidence="3 4" key="1">
    <citation type="submission" date="2023-07" db="EMBL/GenBank/DDBJ databases">
        <title>Sorghum-associated microbial communities from plants grown in Nebraska, USA.</title>
        <authorList>
            <person name="Schachtman D."/>
        </authorList>
    </citation>
    <scope>NUCLEOTIDE SEQUENCE [LARGE SCALE GENOMIC DNA]</scope>
    <source>
        <strain evidence="3 4">DS1027</strain>
    </source>
</reference>
<feature type="region of interest" description="Disordered" evidence="1">
    <location>
        <begin position="167"/>
        <end position="219"/>
    </location>
</feature>
<proteinExistence type="predicted"/>
<evidence type="ECO:0000313" key="4">
    <source>
        <dbReference type="Proteomes" id="UP001184150"/>
    </source>
</evidence>
<evidence type="ECO:0000256" key="2">
    <source>
        <dbReference type="SAM" id="SignalP"/>
    </source>
</evidence>
<dbReference type="Proteomes" id="UP001184150">
    <property type="component" value="Unassembled WGS sequence"/>
</dbReference>
<keyword evidence="2" id="KW-0732">Signal</keyword>
<sequence length="219" mass="22955">MPARRALSVAVLLAGGTLLLAGCNHREPAETAPPGEATAAAPMPAASGAAESDYGTPVKDRVATLGFLNKRNNITQDIVLRSGEARRIGNAIVRLGTCERTAPWEDPAETGAFVQLFVEERATTEQKLTWHKVFSGWLFKNSPSLNVVEHPVYDVWVKNCAMKFPGEEDSPASAAAAKSAAKPAGKPAAAPAEEPDDNAPADDAPVMEDGGTPADSPTQ</sequence>
<feature type="compositionally biased region" description="Low complexity" evidence="1">
    <location>
        <begin position="30"/>
        <end position="52"/>
    </location>
</feature>
<gene>
    <name evidence="3" type="ORF">J2792_003568</name>
</gene>
<keyword evidence="4" id="KW-1185">Reference proteome</keyword>
<dbReference type="Pfam" id="PF09923">
    <property type="entry name" value="DUF2155"/>
    <property type="match status" value="1"/>
</dbReference>
<feature type="chain" id="PRO_5047533052" description="DUF2155 domain-containing protein" evidence="2">
    <location>
        <begin position="22"/>
        <end position="219"/>
    </location>
</feature>
<evidence type="ECO:0000313" key="3">
    <source>
        <dbReference type="EMBL" id="MDR6512683.1"/>
    </source>
</evidence>
<organism evidence="3 4">
    <name type="scientific">Novosphingobium capsulatum</name>
    <dbReference type="NCBI Taxonomy" id="13688"/>
    <lineage>
        <taxon>Bacteria</taxon>
        <taxon>Pseudomonadati</taxon>
        <taxon>Pseudomonadota</taxon>
        <taxon>Alphaproteobacteria</taxon>
        <taxon>Sphingomonadales</taxon>
        <taxon>Sphingomonadaceae</taxon>
        <taxon>Novosphingobium</taxon>
    </lineage>
</organism>
<name>A0ABU1MR92_9SPHN</name>
<evidence type="ECO:0008006" key="5">
    <source>
        <dbReference type="Google" id="ProtNLM"/>
    </source>
</evidence>